<dbReference type="AlphaFoldDB" id="A0A1Y5FCN9"/>
<dbReference type="Proteomes" id="UP000196531">
    <property type="component" value="Unassembled WGS sequence"/>
</dbReference>
<reference evidence="2" key="1">
    <citation type="journal article" date="2017" name="Proc. Natl. Acad. Sci. U.S.A.">
        <title>Simulation of Deepwater Horizon oil plume reveals substrate specialization within a complex community of hydrocarbon-degraders.</title>
        <authorList>
            <person name="Hu P."/>
            <person name="Dubinsky E.A."/>
            <person name="Probst A.J."/>
            <person name="Wang J."/>
            <person name="Sieber C.M.K."/>
            <person name="Tom L.M."/>
            <person name="Gardinali P."/>
            <person name="Banfield J.F."/>
            <person name="Atlas R.M."/>
            <person name="Andersen G.L."/>
        </authorList>
    </citation>
    <scope>NUCLEOTIDE SEQUENCE [LARGE SCALE GENOMIC DNA]</scope>
</reference>
<comment type="caution">
    <text evidence="1">The sequence shown here is derived from an EMBL/GenBank/DDBJ whole genome shotgun (WGS) entry which is preliminary data.</text>
</comment>
<dbReference type="EMBL" id="MAAO01000002">
    <property type="protein sequence ID" value="OUR99859.1"/>
    <property type="molecule type" value="Genomic_DNA"/>
</dbReference>
<evidence type="ECO:0000313" key="2">
    <source>
        <dbReference type="Proteomes" id="UP000196531"/>
    </source>
</evidence>
<gene>
    <name evidence="1" type="ORF">A9Q84_02190</name>
</gene>
<protein>
    <submittedName>
        <fullName evidence="1">Uncharacterized protein</fullName>
    </submittedName>
</protein>
<accession>A0A1Y5FCN9</accession>
<name>A0A1Y5FCN9_9BACT</name>
<organism evidence="1 2">
    <name type="scientific">Halobacteriovorax marinus</name>
    <dbReference type="NCBI Taxonomy" id="97084"/>
    <lineage>
        <taxon>Bacteria</taxon>
        <taxon>Pseudomonadati</taxon>
        <taxon>Bdellovibrionota</taxon>
        <taxon>Bacteriovoracia</taxon>
        <taxon>Bacteriovoracales</taxon>
        <taxon>Halobacteriovoraceae</taxon>
        <taxon>Halobacteriovorax</taxon>
    </lineage>
</organism>
<sequence length="248" mass="28411">MSSSDKSKRKGNKIYRGAYTYLRNTNIYCEETFEVFKEKNDSGLLFSSQLISRVSTGELLNITVDYKVNKDYTPTTVIINKNLGDENVVETFTFNHKRNSITYTFQSSKEEKVLELNTTPKFFISTPSLATSMLYLRSKKFDSTSKNIYNVLGSSNQWKYENEPSFNAISVQKISLTNESRNIEGGSVQGVEYRIQQHYDSAEEAEKDDQSLKCFVSQHVTIPYFLEDGTGTKIAVKYLNDLSERELD</sequence>
<proteinExistence type="predicted"/>
<evidence type="ECO:0000313" key="1">
    <source>
        <dbReference type="EMBL" id="OUR99859.1"/>
    </source>
</evidence>